<feature type="signal peptide" evidence="2">
    <location>
        <begin position="1"/>
        <end position="26"/>
    </location>
</feature>
<feature type="region of interest" description="Disordered" evidence="1">
    <location>
        <begin position="27"/>
        <end position="85"/>
    </location>
</feature>
<dbReference type="RefSeq" id="WP_011970301.1">
    <property type="nucleotide sequence ID" value="NZ_CP104149.1"/>
</dbReference>
<evidence type="ECO:0000256" key="2">
    <source>
        <dbReference type="SAM" id="SignalP"/>
    </source>
</evidence>
<reference evidence="4" key="2">
    <citation type="submission" date="2017-04" db="EMBL/GenBank/DDBJ databases">
        <authorList>
            <person name="Porter S."/>
            <person name="Friesen M.L."/>
            <person name="Faber-Hammond J."/>
        </authorList>
    </citation>
    <scope>NUCLEOTIDE SEQUENCE</scope>
    <source>
        <strain evidence="4">Str16</strain>
    </source>
</reference>
<dbReference type="AlphaFoldDB" id="A0A6G1WL15"/>
<gene>
    <name evidence="4" type="ORF">BMJ33_35725</name>
    <name evidence="3" type="ORF">GHJ91_14550</name>
</gene>
<comment type="caution">
    <text evidence="3">The sequence shown here is derived from an EMBL/GenBank/DDBJ whole genome shotgun (WGS) entry which is preliminary data.</text>
</comment>
<sequence>MLQFKAIFTATVATMFLASLTGTSWATDQGQQRRAGRDVKQETRQDSRQTKQACRAGDEQSNSACRVDKRNANQEGRKTARDMKY</sequence>
<keyword evidence="2" id="KW-0732">Signal</keyword>
<evidence type="ECO:0000313" key="5">
    <source>
        <dbReference type="Proteomes" id="UP001190825"/>
    </source>
</evidence>
<feature type="chain" id="PRO_5026194632" description="Secreted protein" evidence="2">
    <location>
        <begin position="27"/>
        <end position="85"/>
    </location>
</feature>
<evidence type="ECO:0000313" key="4">
    <source>
        <dbReference type="EMBL" id="PLT91302.1"/>
    </source>
</evidence>
<dbReference type="OMA" id="CRAANQK"/>
<evidence type="ECO:0000313" key="3">
    <source>
        <dbReference type="EMBL" id="MQW70337.1"/>
    </source>
</evidence>
<feature type="compositionally biased region" description="Basic and acidic residues" evidence="1">
    <location>
        <begin position="35"/>
        <end position="49"/>
    </location>
</feature>
<organism evidence="3">
    <name type="scientific">Sinorhizobium medicae</name>
    <dbReference type="NCBI Taxonomy" id="110321"/>
    <lineage>
        <taxon>Bacteria</taxon>
        <taxon>Pseudomonadati</taxon>
        <taxon>Pseudomonadota</taxon>
        <taxon>Alphaproteobacteria</taxon>
        <taxon>Hyphomicrobiales</taxon>
        <taxon>Rhizobiaceae</taxon>
        <taxon>Sinorhizobium/Ensifer group</taxon>
        <taxon>Sinorhizobium</taxon>
    </lineage>
</organism>
<accession>A0A6G1WL15</accession>
<protein>
    <recommendedName>
        <fullName evidence="6">Secreted protein</fullName>
    </recommendedName>
</protein>
<evidence type="ECO:0008006" key="6">
    <source>
        <dbReference type="Google" id="ProtNLM"/>
    </source>
</evidence>
<evidence type="ECO:0000256" key="1">
    <source>
        <dbReference type="SAM" id="MobiDB-lite"/>
    </source>
</evidence>
<dbReference type="EMBL" id="WISB01000095">
    <property type="protein sequence ID" value="MQW70337.1"/>
    <property type="molecule type" value="Genomic_DNA"/>
</dbReference>
<keyword evidence="5" id="KW-1185">Reference proteome</keyword>
<name>A0A6G1WL15_9HYPH</name>
<dbReference type="Proteomes" id="UP001190825">
    <property type="component" value="Unassembled WGS sequence"/>
</dbReference>
<reference evidence="4 5" key="3">
    <citation type="journal article" date="2018" name="FEMS Microbiol. Ecol.">
        <title>Co-invading symbiotic mutualists of Medicago polymorpha retain high ancestral diversity and contain diverse accessory genomes.</title>
        <authorList>
            <person name="Porter S.S."/>
            <person name="Faber-Hammond J.J."/>
            <person name="Friesen M.L."/>
        </authorList>
    </citation>
    <scope>NUCLEOTIDE SEQUENCE [LARGE SCALE GENOMIC DNA]</scope>
    <source>
        <strain evidence="4 5">Str16</strain>
    </source>
</reference>
<feature type="compositionally biased region" description="Basic and acidic residues" evidence="1">
    <location>
        <begin position="66"/>
        <end position="85"/>
    </location>
</feature>
<proteinExistence type="predicted"/>
<dbReference type="EMBL" id="NBUC01000190">
    <property type="protein sequence ID" value="PLT91302.1"/>
    <property type="molecule type" value="Genomic_DNA"/>
</dbReference>
<reference evidence="3" key="1">
    <citation type="journal article" date="2013" name="Genome Biol.">
        <title>Comparative genomics of the core and accessory genomes of 48 Sinorhizobium strains comprising five genospecies.</title>
        <authorList>
            <person name="Sugawara M."/>
            <person name="Epstein B."/>
            <person name="Badgley B.D."/>
            <person name="Unno T."/>
            <person name="Xu L."/>
            <person name="Reese J."/>
            <person name="Gyaneshwar P."/>
            <person name="Denny R."/>
            <person name="Mudge J."/>
            <person name="Bharti A.K."/>
            <person name="Farmer A.D."/>
            <person name="May G.D."/>
            <person name="Woodward J.E."/>
            <person name="Medigue C."/>
            <person name="Vallenet D."/>
            <person name="Lajus A."/>
            <person name="Rouy Z."/>
            <person name="Martinez-Vaz B."/>
            <person name="Tiffin P."/>
            <person name="Young N.D."/>
            <person name="Sadowsky M.J."/>
        </authorList>
    </citation>
    <scope>NUCLEOTIDE SEQUENCE</scope>
    <source>
        <strain evidence="3">M1</strain>
    </source>
</reference>